<evidence type="ECO:0000313" key="1">
    <source>
        <dbReference type="EMBL" id="ADE36810.1"/>
    </source>
</evidence>
<dbReference type="RefSeq" id="WP_013037752.1">
    <property type="nucleotide sequence ID" value="NC_014002.1"/>
</dbReference>
<dbReference type="HOGENOM" id="CLU_1891456_0_0_2"/>
<gene>
    <name evidence="1" type="ordered locus">Mmah_1309</name>
</gene>
<dbReference type="AlphaFoldDB" id="D5E6M2"/>
<proteinExistence type="predicted"/>
<dbReference type="EMBL" id="CP001994">
    <property type="protein sequence ID" value="ADE36810.1"/>
    <property type="molecule type" value="Genomic_DNA"/>
</dbReference>
<dbReference type="KEGG" id="mmh:Mmah_1309"/>
<dbReference type="STRING" id="547558.Mmah_1309"/>
<reference evidence="1 2" key="1">
    <citation type="submission" date="2010-03" db="EMBL/GenBank/DDBJ databases">
        <title>The complete genome of Methanohalophilus mahii DSM 5219.</title>
        <authorList>
            <consortium name="US DOE Joint Genome Institute (JGI-PGF)"/>
            <person name="Lucas S."/>
            <person name="Copeland A."/>
            <person name="Lapidus A."/>
            <person name="Glavina del Rio T."/>
            <person name="Dalin E."/>
            <person name="Tice H."/>
            <person name="Bruce D."/>
            <person name="Goodwin L."/>
            <person name="Pitluck S."/>
            <person name="Kyrpides N."/>
            <person name="Mavromatis K."/>
            <person name="Ivanova N."/>
            <person name="Lykidis A."/>
            <person name="Saunders E."/>
            <person name="Brettin T."/>
            <person name="Detter J.C."/>
            <person name="Han C."/>
            <person name="Land M."/>
            <person name="Hauser L."/>
            <person name="Markowitz V."/>
            <person name="Cheng J.-F."/>
            <person name="Hugenholtz P."/>
            <person name="Woyke T."/>
            <person name="Wu D."/>
            <person name="Spring S."/>
            <person name="Schneider S."/>
            <person name="Schroeder M."/>
            <person name="Klenk H.-P."/>
            <person name="Eisen J.A."/>
        </authorList>
    </citation>
    <scope>NUCLEOTIDE SEQUENCE [LARGE SCALE GENOMIC DNA]</scope>
    <source>
        <strain evidence="2">ATCC 35705 / DSM 5219 / SLP</strain>
    </source>
</reference>
<dbReference type="OrthoDB" id="139671at2157"/>
<dbReference type="Proteomes" id="UP000001059">
    <property type="component" value="Chromosome"/>
</dbReference>
<dbReference type="GeneID" id="8983479"/>
<accession>D5E6M2</accession>
<organism evidence="1 2">
    <name type="scientific">Methanohalophilus mahii (strain ATCC 35705 / DSM 5219 / SLP)</name>
    <dbReference type="NCBI Taxonomy" id="547558"/>
    <lineage>
        <taxon>Archaea</taxon>
        <taxon>Methanobacteriati</taxon>
        <taxon>Methanobacteriota</taxon>
        <taxon>Stenosarchaea group</taxon>
        <taxon>Methanomicrobia</taxon>
        <taxon>Methanosarcinales</taxon>
        <taxon>Methanosarcinaceae</taxon>
        <taxon>Methanohalophilus</taxon>
    </lineage>
</organism>
<keyword evidence="2" id="KW-1185">Reference proteome</keyword>
<protein>
    <submittedName>
        <fullName evidence="1">Uncharacterized protein</fullName>
    </submittedName>
</protein>
<evidence type="ECO:0000313" key="2">
    <source>
        <dbReference type="Proteomes" id="UP000001059"/>
    </source>
</evidence>
<sequence>MVQDEDSGRAGNNFGHLMAKYAAKNFGVKLLDNGNNSNETILDGQKVVIKSAHKSNNRIGIPHNVLDRVDNVIAILEDKTSPVNGIHKYSIYKIDSKWFKSEMKPDYKRDNVGHLGGGKIRKYGPKIGVLSCDF</sequence>
<name>D5E6M2_METMS</name>